<dbReference type="AlphaFoldDB" id="A0A545T9D0"/>
<gene>
    <name evidence="2" type="ORF">FLL45_13235</name>
</gene>
<evidence type="ECO:0008006" key="4">
    <source>
        <dbReference type="Google" id="ProtNLM"/>
    </source>
</evidence>
<dbReference type="RefSeq" id="WP_142942534.1">
    <property type="nucleotide sequence ID" value="NZ_VIKR01000003.1"/>
</dbReference>
<feature type="transmembrane region" description="Helical" evidence="1">
    <location>
        <begin position="83"/>
        <end position="105"/>
    </location>
</feature>
<keyword evidence="1" id="KW-0472">Membrane</keyword>
<keyword evidence="3" id="KW-1185">Reference proteome</keyword>
<organism evidence="2 3">
    <name type="scientific">Aliikangiella marina</name>
    <dbReference type="NCBI Taxonomy" id="1712262"/>
    <lineage>
        <taxon>Bacteria</taxon>
        <taxon>Pseudomonadati</taxon>
        <taxon>Pseudomonadota</taxon>
        <taxon>Gammaproteobacteria</taxon>
        <taxon>Oceanospirillales</taxon>
        <taxon>Pleioneaceae</taxon>
        <taxon>Aliikangiella</taxon>
    </lineage>
</organism>
<reference evidence="2 3" key="1">
    <citation type="submission" date="2019-06" db="EMBL/GenBank/DDBJ databases">
        <title>Draft genome of Aliikangiella marina GYP-15.</title>
        <authorList>
            <person name="Wang G."/>
        </authorList>
    </citation>
    <scope>NUCLEOTIDE SEQUENCE [LARGE SCALE GENOMIC DNA]</scope>
    <source>
        <strain evidence="2 3">GYP-15</strain>
    </source>
</reference>
<keyword evidence="1" id="KW-0812">Transmembrane</keyword>
<accession>A0A545T9D0</accession>
<dbReference type="EMBL" id="VIKR01000003">
    <property type="protein sequence ID" value="TQV73826.1"/>
    <property type="molecule type" value="Genomic_DNA"/>
</dbReference>
<evidence type="ECO:0000256" key="1">
    <source>
        <dbReference type="SAM" id="Phobius"/>
    </source>
</evidence>
<proteinExistence type="predicted"/>
<evidence type="ECO:0000313" key="3">
    <source>
        <dbReference type="Proteomes" id="UP000317839"/>
    </source>
</evidence>
<sequence>MSLEHSDALDERFEKLSGYIDGELTQQEAQKVGLLIETNPEYKQLYEELSSMRSEVQSLSLQEQELEHLDKLFEEPIAKTSRIFGLALIAISSVAIIGLTLYVIFTHPELGWIEKTLVGTLGGGTLLLLISVVRQRLMSLKKDKYRGVKI</sequence>
<keyword evidence="1" id="KW-1133">Transmembrane helix</keyword>
<feature type="transmembrane region" description="Helical" evidence="1">
    <location>
        <begin position="117"/>
        <end position="137"/>
    </location>
</feature>
<dbReference type="Proteomes" id="UP000317839">
    <property type="component" value="Unassembled WGS sequence"/>
</dbReference>
<name>A0A545T9D0_9GAMM</name>
<comment type="caution">
    <text evidence="2">The sequence shown here is derived from an EMBL/GenBank/DDBJ whole genome shotgun (WGS) entry which is preliminary data.</text>
</comment>
<evidence type="ECO:0000313" key="2">
    <source>
        <dbReference type="EMBL" id="TQV73826.1"/>
    </source>
</evidence>
<dbReference type="OrthoDB" id="9782842at2"/>
<protein>
    <recommendedName>
        <fullName evidence="4">Zinc-finger domain-containing protein</fullName>
    </recommendedName>
</protein>